<dbReference type="GO" id="GO:0003676">
    <property type="term" value="F:nucleic acid binding"/>
    <property type="evidence" value="ECO:0007669"/>
    <property type="project" value="InterPro"/>
</dbReference>
<dbReference type="Gene3D" id="3.30.420.10">
    <property type="entry name" value="Ribonuclease H-like superfamily/Ribonuclease H"/>
    <property type="match status" value="1"/>
</dbReference>
<dbReference type="InterPro" id="IPR039537">
    <property type="entry name" value="Retrotran_Ty1/copia-like"/>
</dbReference>
<dbReference type="Pfam" id="PF22936">
    <property type="entry name" value="Pol_BBD"/>
    <property type="match status" value="1"/>
</dbReference>
<evidence type="ECO:0000259" key="4">
    <source>
        <dbReference type="Pfam" id="PF22936"/>
    </source>
</evidence>
<evidence type="ECO:0000256" key="1">
    <source>
        <dbReference type="ARBA" id="ARBA00022670"/>
    </source>
</evidence>
<dbReference type="InterPro" id="IPR036397">
    <property type="entry name" value="RNaseH_sf"/>
</dbReference>
<keyword evidence="1" id="KW-0645">Protease</keyword>
<name>A0A6L2MBN3_TANCI</name>
<accession>A0A6L2MBN3</accession>
<comment type="caution">
    <text evidence="5">The sequence shown here is derived from an EMBL/GenBank/DDBJ whole genome shotgun (WGS) entry which is preliminary data.</text>
</comment>
<dbReference type="PANTHER" id="PTHR42648">
    <property type="entry name" value="TRANSPOSASE, PUTATIVE-RELATED"/>
    <property type="match status" value="1"/>
</dbReference>
<dbReference type="GO" id="GO:0006508">
    <property type="term" value="P:proteolysis"/>
    <property type="evidence" value="ECO:0007669"/>
    <property type="project" value="UniProtKB-KW"/>
</dbReference>
<proteinExistence type="predicted"/>
<dbReference type="InterPro" id="IPR054722">
    <property type="entry name" value="PolX-like_BBD"/>
</dbReference>
<protein>
    <recommendedName>
        <fullName evidence="4">Retrovirus-related Pol polyprotein from transposon TNT 1-94-like beta-barrel domain-containing protein</fullName>
    </recommendedName>
</protein>
<keyword evidence="2" id="KW-0175">Coiled coil</keyword>
<feature type="compositionally biased region" description="Low complexity" evidence="3">
    <location>
        <begin position="180"/>
        <end position="195"/>
    </location>
</feature>
<feature type="coiled-coil region" evidence="2">
    <location>
        <begin position="114"/>
        <end position="159"/>
    </location>
</feature>
<evidence type="ECO:0000256" key="3">
    <source>
        <dbReference type="SAM" id="MobiDB-lite"/>
    </source>
</evidence>
<reference evidence="5" key="1">
    <citation type="journal article" date="2019" name="Sci. Rep.">
        <title>Draft genome of Tanacetum cinerariifolium, the natural source of mosquito coil.</title>
        <authorList>
            <person name="Yamashiro T."/>
            <person name="Shiraishi A."/>
            <person name="Satake H."/>
            <person name="Nakayama K."/>
        </authorList>
    </citation>
    <scope>NUCLEOTIDE SEQUENCE</scope>
</reference>
<dbReference type="AlphaFoldDB" id="A0A6L2MBN3"/>
<dbReference type="EMBL" id="BKCJ010006030">
    <property type="protein sequence ID" value="GEU69964.1"/>
    <property type="molecule type" value="Genomic_DNA"/>
</dbReference>
<dbReference type="InterPro" id="IPR012337">
    <property type="entry name" value="RNaseH-like_sf"/>
</dbReference>
<sequence length="519" mass="58872">MVVAAAKLPILNPNEFDLWKMRIEQYFFMTDYSLWEVILNEQRLAKKNELKARGTLLMALPDKHQSKFNIHKDAKSFMEAIEKRFGGNKETKKVQKTLLKQQYENFNGTSSESLDQIHDRLQKLISELEILADLEEQSLDDLSNNLKIYEAEVKGLSTSSQNTQNIAFVSSNNTDSTNESVNAIPSVSASSSKATNSTLPNEMDLKWQMAMLTMRARRFLKRTGRNLGLESGEARLVVYQKNETVFEEDIKLLKLDVMLRDNALTSSKNLSKLLESQVCDKTGLGFDSQVFDRQVFDYEELHSHEFDNSVPKSLENDRPVPTAIPQSTMKSPRPIKHVVNKAHSPIKSPINHRPATTTSSFNKKVTTVKGNQHQALKDNDVIDSGCSRHMTGNISFLSDFKEISGGYVTFGGNPKGGKILGKIDFDDVYFVKELKFNIFSISQMCDKKNSVLFTDTECVVLSSNYKLPDEDHFCGMKWIKREFSVARTSQQNGVMERKNRTLIEAARTMLAYSLLPIPF</sequence>
<gene>
    <name evidence="5" type="ORF">Tci_041942</name>
</gene>
<dbReference type="PANTHER" id="PTHR42648:SF32">
    <property type="entry name" value="RIBONUCLEASE H-LIKE DOMAIN, GAG-PRE-INTEGRASE DOMAIN PROTEIN-RELATED"/>
    <property type="match status" value="1"/>
</dbReference>
<evidence type="ECO:0000313" key="5">
    <source>
        <dbReference type="EMBL" id="GEU69964.1"/>
    </source>
</evidence>
<dbReference type="SUPFAM" id="SSF53098">
    <property type="entry name" value="Ribonuclease H-like"/>
    <property type="match status" value="1"/>
</dbReference>
<feature type="domain" description="Retrovirus-related Pol polyprotein from transposon TNT 1-94-like beta-barrel" evidence="4">
    <location>
        <begin position="381"/>
        <end position="447"/>
    </location>
</feature>
<evidence type="ECO:0000256" key="2">
    <source>
        <dbReference type="SAM" id="Coils"/>
    </source>
</evidence>
<feature type="region of interest" description="Disordered" evidence="3">
    <location>
        <begin position="174"/>
        <end position="195"/>
    </location>
</feature>
<dbReference type="Pfam" id="PF14223">
    <property type="entry name" value="Retrotran_gag_2"/>
    <property type="match status" value="1"/>
</dbReference>
<dbReference type="GO" id="GO:0008233">
    <property type="term" value="F:peptidase activity"/>
    <property type="evidence" value="ECO:0007669"/>
    <property type="project" value="UniProtKB-KW"/>
</dbReference>
<organism evidence="5">
    <name type="scientific">Tanacetum cinerariifolium</name>
    <name type="common">Dalmatian daisy</name>
    <name type="synonym">Chrysanthemum cinerariifolium</name>
    <dbReference type="NCBI Taxonomy" id="118510"/>
    <lineage>
        <taxon>Eukaryota</taxon>
        <taxon>Viridiplantae</taxon>
        <taxon>Streptophyta</taxon>
        <taxon>Embryophyta</taxon>
        <taxon>Tracheophyta</taxon>
        <taxon>Spermatophyta</taxon>
        <taxon>Magnoliopsida</taxon>
        <taxon>eudicotyledons</taxon>
        <taxon>Gunneridae</taxon>
        <taxon>Pentapetalae</taxon>
        <taxon>asterids</taxon>
        <taxon>campanulids</taxon>
        <taxon>Asterales</taxon>
        <taxon>Asteraceae</taxon>
        <taxon>Asteroideae</taxon>
        <taxon>Anthemideae</taxon>
        <taxon>Anthemidinae</taxon>
        <taxon>Tanacetum</taxon>
    </lineage>
</organism>
<keyword evidence="1" id="KW-0378">Hydrolase</keyword>